<dbReference type="SUPFAM" id="SSF48317">
    <property type="entry name" value="Acid phosphatase/Vanadium-dependent haloperoxidase"/>
    <property type="match status" value="1"/>
</dbReference>
<feature type="transmembrane region" description="Helical" evidence="1">
    <location>
        <begin position="28"/>
        <end position="46"/>
    </location>
</feature>
<dbReference type="Proteomes" id="UP000232062">
    <property type="component" value="Unassembled WGS sequence"/>
</dbReference>
<dbReference type="CDD" id="cd03396">
    <property type="entry name" value="PAP2_like_6"/>
    <property type="match status" value="1"/>
</dbReference>
<organism evidence="3 4">
    <name type="scientific">Pantoea rodasii</name>
    <dbReference type="NCBI Taxonomy" id="1076549"/>
    <lineage>
        <taxon>Bacteria</taxon>
        <taxon>Pseudomonadati</taxon>
        <taxon>Pseudomonadota</taxon>
        <taxon>Gammaproteobacteria</taxon>
        <taxon>Enterobacterales</taxon>
        <taxon>Erwiniaceae</taxon>
        <taxon>Pantoea</taxon>
    </lineage>
</organism>
<evidence type="ECO:0000259" key="2">
    <source>
        <dbReference type="Pfam" id="PF01569"/>
    </source>
</evidence>
<evidence type="ECO:0000313" key="3">
    <source>
        <dbReference type="EMBL" id="PJZ04851.1"/>
    </source>
</evidence>
<accession>A0A2M9WBD1</accession>
<comment type="caution">
    <text evidence="3">The sequence shown here is derived from an EMBL/GenBank/DDBJ whole genome shotgun (WGS) entry which is preliminary data.</text>
</comment>
<sequence>MQLSSKLNTPTTRDKIKSPTIYCLSRRFYAINFILLAISALVFLWWSRHEGLDIAISQRWFDPQTQTFPLQHNRWLDLINHRLFKDVIIAGAVLMLLRGAQQRDGRRVLVALLFGLGPLVVGILKAHSAHSCPWDLAMFGGKAASFVLLDPTPALSGPGQCFPGGHASSGFALMALFFLWWPERPRRAVLALLFGIAVGLLMGYGQVMRGAHFFSHNLWSGWWVWLSQVLIFAGVSFWVDKMRKIKRDGSAQP</sequence>
<dbReference type="EMBL" id="PIQI01000023">
    <property type="protein sequence ID" value="PJZ04851.1"/>
    <property type="molecule type" value="Genomic_DNA"/>
</dbReference>
<feature type="transmembrane region" description="Helical" evidence="1">
    <location>
        <begin position="109"/>
        <end position="128"/>
    </location>
</feature>
<keyword evidence="4" id="KW-1185">Reference proteome</keyword>
<gene>
    <name evidence="3" type="ORF">PRCB_15705</name>
</gene>
<evidence type="ECO:0000256" key="1">
    <source>
        <dbReference type="SAM" id="Phobius"/>
    </source>
</evidence>
<dbReference type="InterPro" id="IPR000326">
    <property type="entry name" value="PAP2/HPO"/>
</dbReference>
<dbReference type="InterPro" id="IPR036938">
    <property type="entry name" value="PAP2/HPO_sf"/>
</dbReference>
<dbReference type="AlphaFoldDB" id="A0A2M9WBD1"/>
<feature type="transmembrane region" description="Helical" evidence="1">
    <location>
        <begin position="188"/>
        <end position="207"/>
    </location>
</feature>
<dbReference type="RefSeq" id="WP_100702543.1">
    <property type="nucleotide sequence ID" value="NZ_MLFP01000005.1"/>
</dbReference>
<feature type="transmembrane region" description="Helical" evidence="1">
    <location>
        <begin position="219"/>
        <end position="239"/>
    </location>
</feature>
<evidence type="ECO:0000313" key="4">
    <source>
        <dbReference type="Proteomes" id="UP000232062"/>
    </source>
</evidence>
<proteinExistence type="predicted"/>
<keyword evidence="1" id="KW-0812">Transmembrane</keyword>
<reference evidence="3 4" key="1">
    <citation type="submission" date="2017-11" db="EMBL/GenBank/DDBJ databases">
        <title>The genome sequence of Pantoea rodasii DSM 26611.</title>
        <authorList>
            <person name="Gao J."/>
            <person name="Mao X."/>
            <person name="Sun J."/>
        </authorList>
    </citation>
    <scope>NUCLEOTIDE SEQUENCE [LARGE SCALE GENOMIC DNA]</scope>
    <source>
        <strain evidence="3 4">DSM 26611</strain>
    </source>
</reference>
<protein>
    <recommendedName>
        <fullName evidence="2">Phosphatidic acid phosphatase type 2/haloperoxidase domain-containing protein</fullName>
    </recommendedName>
</protein>
<dbReference type="Gene3D" id="1.20.144.10">
    <property type="entry name" value="Phosphatidic acid phosphatase type 2/haloperoxidase"/>
    <property type="match status" value="1"/>
</dbReference>
<dbReference type="Pfam" id="PF01569">
    <property type="entry name" value="PAP2"/>
    <property type="match status" value="1"/>
</dbReference>
<keyword evidence="1" id="KW-0472">Membrane</keyword>
<keyword evidence="1" id="KW-1133">Transmembrane helix</keyword>
<dbReference type="STRING" id="1076549.HA45_08380"/>
<name>A0A2M9WBD1_9GAMM</name>
<feature type="transmembrane region" description="Helical" evidence="1">
    <location>
        <begin position="162"/>
        <end position="181"/>
    </location>
</feature>
<dbReference type="OrthoDB" id="7348799at2"/>
<feature type="domain" description="Phosphatidic acid phosphatase type 2/haloperoxidase" evidence="2">
    <location>
        <begin position="110"/>
        <end position="233"/>
    </location>
</feature>